<sequence>MMRKEKTRNKLAISGLARVYGCSLVLFQSRFKKTRKLHTPIEAEQQSKPLHEALTLTLSLKKSMENSETPLDLSTQMKMGTSSMHM</sequence>
<gene>
    <name evidence="2" type="ORF">ACJRO7_017152</name>
</gene>
<keyword evidence="3" id="KW-1185">Reference proteome</keyword>
<protein>
    <submittedName>
        <fullName evidence="2">Uncharacterized protein</fullName>
    </submittedName>
</protein>
<dbReference type="Proteomes" id="UP001634007">
    <property type="component" value="Unassembled WGS sequence"/>
</dbReference>
<dbReference type="EMBL" id="JBJKBG010000004">
    <property type="protein sequence ID" value="KAL3741643.1"/>
    <property type="molecule type" value="Genomic_DNA"/>
</dbReference>
<evidence type="ECO:0000313" key="2">
    <source>
        <dbReference type="EMBL" id="KAL3741643.1"/>
    </source>
</evidence>
<comment type="caution">
    <text evidence="2">The sequence shown here is derived from an EMBL/GenBank/DDBJ whole genome shotgun (WGS) entry which is preliminary data.</text>
</comment>
<proteinExistence type="predicted"/>
<organism evidence="2 3">
    <name type="scientific">Eucalyptus globulus</name>
    <name type="common">Tasmanian blue gum</name>
    <dbReference type="NCBI Taxonomy" id="34317"/>
    <lineage>
        <taxon>Eukaryota</taxon>
        <taxon>Viridiplantae</taxon>
        <taxon>Streptophyta</taxon>
        <taxon>Embryophyta</taxon>
        <taxon>Tracheophyta</taxon>
        <taxon>Spermatophyta</taxon>
        <taxon>Magnoliopsida</taxon>
        <taxon>eudicotyledons</taxon>
        <taxon>Gunneridae</taxon>
        <taxon>Pentapetalae</taxon>
        <taxon>rosids</taxon>
        <taxon>malvids</taxon>
        <taxon>Myrtales</taxon>
        <taxon>Myrtaceae</taxon>
        <taxon>Myrtoideae</taxon>
        <taxon>Eucalypteae</taxon>
        <taxon>Eucalyptus</taxon>
    </lineage>
</organism>
<name>A0ABD3KQ31_EUCGL</name>
<reference evidence="2 3" key="1">
    <citation type="submission" date="2024-11" db="EMBL/GenBank/DDBJ databases">
        <title>Chromosome-level genome assembly of Eucalyptus globulus Labill. provides insights into its genome evolution.</title>
        <authorList>
            <person name="Li X."/>
        </authorList>
    </citation>
    <scope>NUCLEOTIDE SEQUENCE [LARGE SCALE GENOMIC DNA]</scope>
    <source>
        <strain evidence="2">CL2024</strain>
        <tissue evidence="2">Fresh tender leaves</tissue>
    </source>
</reference>
<dbReference type="AlphaFoldDB" id="A0ABD3KQ31"/>
<evidence type="ECO:0000256" key="1">
    <source>
        <dbReference type="SAM" id="MobiDB-lite"/>
    </source>
</evidence>
<accession>A0ABD3KQ31</accession>
<evidence type="ECO:0000313" key="3">
    <source>
        <dbReference type="Proteomes" id="UP001634007"/>
    </source>
</evidence>
<feature type="region of interest" description="Disordered" evidence="1">
    <location>
        <begin position="65"/>
        <end position="86"/>
    </location>
</feature>